<reference evidence="2 3" key="1">
    <citation type="submission" date="2019-03" db="EMBL/GenBank/DDBJ databases">
        <title>Genomic Encyclopedia of Archaeal and Bacterial Type Strains, Phase II (KMG-II): from individual species to whole genera.</title>
        <authorList>
            <person name="Goeker M."/>
        </authorList>
    </citation>
    <scope>NUCLEOTIDE SEQUENCE [LARGE SCALE GENOMIC DNA]</scope>
    <source>
        <strain evidence="2 3">ATCC 700618</strain>
    </source>
</reference>
<dbReference type="EMBL" id="SNWN01000010">
    <property type="protein sequence ID" value="TDO20434.1"/>
    <property type="molecule type" value="Genomic_DNA"/>
</dbReference>
<evidence type="ECO:0000313" key="3">
    <source>
        <dbReference type="Proteomes" id="UP000295518"/>
    </source>
</evidence>
<keyword evidence="3" id="KW-1185">Reference proteome</keyword>
<comment type="caution">
    <text evidence="2">The sequence shown here is derived from an EMBL/GenBank/DDBJ whole genome shotgun (WGS) entry which is preliminary data.</text>
</comment>
<name>A0A4R6IEM6_9MOLU</name>
<dbReference type="AlphaFoldDB" id="A0A4R6IEM6"/>
<proteinExistence type="predicted"/>
<keyword evidence="1" id="KW-0812">Transmembrane</keyword>
<organism evidence="2 3">
    <name type="scientific">Mycoplasma testudineum</name>
    <dbReference type="NCBI Taxonomy" id="244584"/>
    <lineage>
        <taxon>Bacteria</taxon>
        <taxon>Bacillati</taxon>
        <taxon>Mycoplasmatota</taxon>
        <taxon>Mollicutes</taxon>
        <taxon>Mycoplasmataceae</taxon>
        <taxon>Mycoplasma</taxon>
    </lineage>
</organism>
<evidence type="ECO:0000313" key="2">
    <source>
        <dbReference type="EMBL" id="TDO20434.1"/>
    </source>
</evidence>
<keyword evidence="1" id="KW-0472">Membrane</keyword>
<evidence type="ECO:0000256" key="1">
    <source>
        <dbReference type="SAM" id="Phobius"/>
    </source>
</evidence>
<protein>
    <submittedName>
        <fullName evidence="2">Uncharacterized protein</fullName>
    </submittedName>
</protein>
<accession>A0A4R6IEM6</accession>
<keyword evidence="1" id="KW-1133">Transmembrane helix</keyword>
<gene>
    <name evidence="2" type="ORF">EI74_0260</name>
</gene>
<feature type="transmembrane region" description="Helical" evidence="1">
    <location>
        <begin position="29"/>
        <end position="51"/>
    </location>
</feature>
<dbReference type="Proteomes" id="UP000295518">
    <property type="component" value="Unassembled WGS sequence"/>
</dbReference>
<sequence length="52" mass="6314">MRSDQKPPLKNEVQPFYLSVALHFSMGKFVYFQIYNIFCFNSLVNRLFLFFK</sequence>